<dbReference type="InterPro" id="IPR001373">
    <property type="entry name" value="Cullin_N"/>
</dbReference>
<proteinExistence type="inferred from homology"/>
<dbReference type="GO" id="GO:0006511">
    <property type="term" value="P:ubiquitin-dependent protein catabolic process"/>
    <property type="evidence" value="ECO:0007669"/>
    <property type="project" value="InterPro"/>
</dbReference>
<dbReference type="SUPFAM" id="SSF74788">
    <property type="entry name" value="Cullin repeat-like"/>
    <property type="match status" value="1"/>
</dbReference>
<dbReference type="Gene3D" id="1.20.1310.10">
    <property type="entry name" value="Cullin Repeats"/>
    <property type="match status" value="1"/>
</dbReference>
<organism evidence="3 4">
    <name type="scientific">Rotaria sordida</name>
    <dbReference type="NCBI Taxonomy" id="392033"/>
    <lineage>
        <taxon>Eukaryota</taxon>
        <taxon>Metazoa</taxon>
        <taxon>Spiralia</taxon>
        <taxon>Gnathifera</taxon>
        <taxon>Rotifera</taxon>
        <taxon>Eurotatoria</taxon>
        <taxon>Bdelloidea</taxon>
        <taxon>Philodinida</taxon>
        <taxon>Philodinidae</taxon>
        <taxon>Rotaria</taxon>
    </lineage>
</organism>
<feature type="domain" description="Cullin N-terminal" evidence="2">
    <location>
        <begin position="17"/>
        <end position="159"/>
    </location>
</feature>
<reference evidence="3" key="1">
    <citation type="submission" date="2021-02" db="EMBL/GenBank/DDBJ databases">
        <authorList>
            <person name="Nowell W R."/>
        </authorList>
    </citation>
    <scope>NUCLEOTIDE SEQUENCE</scope>
</reference>
<evidence type="ECO:0000256" key="1">
    <source>
        <dbReference type="ARBA" id="ARBA00006019"/>
    </source>
</evidence>
<accession>A0A814NZJ5</accession>
<dbReference type="AlphaFoldDB" id="A0A814NZJ5"/>
<evidence type="ECO:0000313" key="3">
    <source>
        <dbReference type="EMBL" id="CAF1098742.1"/>
    </source>
</evidence>
<evidence type="ECO:0000313" key="4">
    <source>
        <dbReference type="Proteomes" id="UP000663864"/>
    </source>
</evidence>
<sequence>MYNVAANDTSNEILIKLFHDIDRIFSYQTCDVNSVIELYTRVYNYCTSASARLAEFRLLETATGRRKYLLQATYFSYGSSNCAGGELYYYFESYLINYLENLLQMNNNISREYLLQFYTDQWNKYKFSSNLLKPIFSYLNREWVQFALKTGYNFIYETFTISCSSFV</sequence>
<dbReference type="InterPro" id="IPR016159">
    <property type="entry name" value="Cullin_repeat-like_dom_sf"/>
</dbReference>
<protein>
    <recommendedName>
        <fullName evidence="2">Cullin N-terminal domain-containing protein</fullName>
    </recommendedName>
</protein>
<gene>
    <name evidence="3" type="ORF">ZHD862_LOCUS17478</name>
</gene>
<evidence type="ECO:0000259" key="2">
    <source>
        <dbReference type="Pfam" id="PF00888"/>
    </source>
</evidence>
<dbReference type="Proteomes" id="UP000663864">
    <property type="component" value="Unassembled WGS sequence"/>
</dbReference>
<name>A0A814NZJ5_9BILA</name>
<dbReference type="GO" id="GO:0031625">
    <property type="term" value="F:ubiquitin protein ligase binding"/>
    <property type="evidence" value="ECO:0007669"/>
    <property type="project" value="InterPro"/>
</dbReference>
<dbReference type="Pfam" id="PF00888">
    <property type="entry name" value="Cullin"/>
    <property type="match status" value="1"/>
</dbReference>
<dbReference type="EMBL" id="CAJNOT010000869">
    <property type="protein sequence ID" value="CAF1098742.1"/>
    <property type="molecule type" value="Genomic_DNA"/>
</dbReference>
<comment type="caution">
    <text evidence="3">The sequence shown here is derived from an EMBL/GenBank/DDBJ whole genome shotgun (WGS) entry which is preliminary data.</text>
</comment>
<comment type="similarity">
    <text evidence="1">Belongs to the cullin family.</text>
</comment>